<accession>A0A1I1TWS7</accession>
<dbReference type="RefSeq" id="WP_149754439.1">
    <property type="nucleotide sequence ID" value="NZ_FOMS01000002.1"/>
</dbReference>
<dbReference type="Proteomes" id="UP000325289">
    <property type="component" value="Unassembled WGS sequence"/>
</dbReference>
<evidence type="ECO:0000313" key="2">
    <source>
        <dbReference type="EMBL" id="SFD62954.1"/>
    </source>
</evidence>
<dbReference type="OrthoDB" id="6159094at2"/>
<evidence type="ECO:0000256" key="1">
    <source>
        <dbReference type="SAM" id="SignalP"/>
    </source>
</evidence>
<reference evidence="2 3" key="1">
    <citation type="submission" date="2016-10" db="EMBL/GenBank/DDBJ databases">
        <authorList>
            <person name="Varghese N."/>
            <person name="Submissions S."/>
        </authorList>
    </citation>
    <scope>NUCLEOTIDE SEQUENCE [LARGE SCALE GENOMIC DNA]</scope>
    <source>
        <strain evidence="3">YIM D21,KCTC 23444,ACCC 10710</strain>
    </source>
</reference>
<keyword evidence="3" id="KW-1185">Reference proteome</keyword>
<organism evidence="2 3">
    <name type="scientific">Roseivivax sediminis</name>
    <dbReference type="NCBI Taxonomy" id="936889"/>
    <lineage>
        <taxon>Bacteria</taxon>
        <taxon>Pseudomonadati</taxon>
        <taxon>Pseudomonadota</taxon>
        <taxon>Alphaproteobacteria</taxon>
        <taxon>Rhodobacterales</taxon>
        <taxon>Roseobacteraceae</taxon>
        <taxon>Roseivivax</taxon>
    </lineage>
</organism>
<gene>
    <name evidence="2" type="ORF">SAMN04515678_10213</name>
</gene>
<dbReference type="EMBL" id="FOMS01000002">
    <property type="protein sequence ID" value="SFD62954.1"/>
    <property type="molecule type" value="Genomic_DNA"/>
</dbReference>
<feature type="chain" id="PRO_5009301845" evidence="1">
    <location>
        <begin position="23"/>
        <end position="204"/>
    </location>
</feature>
<feature type="signal peptide" evidence="1">
    <location>
        <begin position="1"/>
        <end position="22"/>
    </location>
</feature>
<name>A0A1I1TWS7_9RHOB</name>
<proteinExistence type="predicted"/>
<evidence type="ECO:0000313" key="3">
    <source>
        <dbReference type="Proteomes" id="UP000325289"/>
    </source>
</evidence>
<keyword evidence="1" id="KW-0732">Signal</keyword>
<dbReference type="AlphaFoldDB" id="A0A1I1TWS7"/>
<sequence length="204" mass="22831">MLRSMNIAAALALVLVGGTATANTYEDPTWPCVQRKVESLSQGLMWPPSEEPTPELDEALEAAVDDLAAVLSLRRVSLEEAETRVSEFVAEHGANRAVLSEVFTRVFEELSGRRGQIIDGIADFSLGQIELSKKIDAARSEMDEAMQAEDPDFDRVDALEEQIDWDERIYTDRQRSLRYVCETPVLLEQRLYSLSQILQRAAQG</sequence>
<protein>
    <submittedName>
        <fullName evidence="2">Uncharacterized protein</fullName>
    </submittedName>
</protein>